<evidence type="ECO:0008006" key="2">
    <source>
        <dbReference type="Google" id="ProtNLM"/>
    </source>
</evidence>
<reference evidence="1" key="1">
    <citation type="journal article" date="2020" name="Nature">
        <title>Giant virus diversity and host interactions through global metagenomics.</title>
        <authorList>
            <person name="Schulz F."/>
            <person name="Roux S."/>
            <person name="Paez-Espino D."/>
            <person name="Jungbluth S."/>
            <person name="Walsh D.A."/>
            <person name="Denef V.J."/>
            <person name="McMahon K.D."/>
            <person name="Konstantinidis K.T."/>
            <person name="Eloe-Fadrosh E.A."/>
            <person name="Kyrpides N.C."/>
            <person name="Woyke T."/>
        </authorList>
    </citation>
    <scope>NUCLEOTIDE SEQUENCE</scope>
    <source>
        <strain evidence="1">GVMAG-M-3300021354-14</strain>
    </source>
</reference>
<proteinExistence type="predicted"/>
<sequence>MNVSCSLDADNEYTELTCNFVVDERPVSQIVFNIEPLVINSLCLPPNTIVVSRFDNLSVRDGGKKIKGVGLALLCGVIRKFNQVLSTMKYDKKVPYPHRQLGYVYLERESDEPGLKRYYSSLGFKDVEAYFQKKHKRCDNMSYKGMIISVKELLGGCKKRNTFKLSLKDRNRKLKIV</sequence>
<name>A0A6C0CJK2_9ZZZZ</name>
<protein>
    <recommendedName>
        <fullName evidence="2">N-acetyltransferase domain-containing protein</fullName>
    </recommendedName>
</protein>
<organism evidence="1">
    <name type="scientific">viral metagenome</name>
    <dbReference type="NCBI Taxonomy" id="1070528"/>
    <lineage>
        <taxon>unclassified sequences</taxon>
        <taxon>metagenomes</taxon>
        <taxon>organismal metagenomes</taxon>
    </lineage>
</organism>
<evidence type="ECO:0000313" key="1">
    <source>
        <dbReference type="EMBL" id="QHT04956.1"/>
    </source>
</evidence>
<dbReference type="EMBL" id="MN739448">
    <property type="protein sequence ID" value="QHT04956.1"/>
    <property type="molecule type" value="Genomic_DNA"/>
</dbReference>
<accession>A0A6C0CJK2</accession>
<dbReference type="AlphaFoldDB" id="A0A6C0CJK2"/>